<dbReference type="InterPro" id="IPR050640">
    <property type="entry name" value="Bact_2-comp_sensor_kinase"/>
</dbReference>
<proteinExistence type="predicted"/>
<dbReference type="PANTHER" id="PTHR34220">
    <property type="entry name" value="SENSOR HISTIDINE KINASE YPDA"/>
    <property type="match status" value="1"/>
</dbReference>
<evidence type="ECO:0000256" key="3">
    <source>
        <dbReference type="SAM" id="Phobius"/>
    </source>
</evidence>
<dbReference type="InterPro" id="IPR036890">
    <property type="entry name" value="HATPase_C_sf"/>
</dbReference>
<feature type="domain" description="Histidine kinase" evidence="4">
    <location>
        <begin position="335"/>
        <end position="431"/>
    </location>
</feature>
<dbReference type="PANTHER" id="PTHR34220:SF7">
    <property type="entry name" value="SENSOR HISTIDINE KINASE YPDA"/>
    <property type="match status" value="1"/>
</dbReference>
<dbReference type="InterPro" id="IPR005467">
    <property type="entry name" value="His_kinase_dom"/>
</dbReference>
<dbReference type="Pfam" id="PF02518">
    <property type="entry name" value="HATPase_c"/>
    <property type="match status" value="1"/>
</dbReference>
<dbReference type="InParanoid" id="Q025Z8"/>
<feature type="transmembrane region" description="Helical" evidence="3">
    <location>
        <begin position="108"/>
        <end position="128"/>
    </location>
</feature>
<evidence type="ECO:0000259" key="4">
    <source>
        <dbReference type="PROSITE" id="PS50109"/>
    </source>
</evidence>
<dbReference type="OrthoDB" id="105609at2"/>
<organism evidence="5">
    <name type="scientific">Solibacter usitatus (strain Ellin6076)</name>
    <dbReference type="NCBI Taxonomy" id="234267"/>
    <lineage>
        <taxon>Bacteria</taxon>
        <taxon>Pseudomonadati</taxon>
        <taxon>Acidobacteriota</taxon>
        <taxon>Terriglobia</taxon>
        <taxon>Bryobacterales</taxon>
        <taxon>Solibacteraceae</taxon>
        <taxon>Candidatus Solibacter</taxon>
    </lineage>
</organism>
<dbReference type="EMBL" id="CP000473">
    <property type="protein sequence ID" value="ABJ83171.1"/>
    <property type="molecule type" value="Genomic_DNA"/>
</dbReference>
<dbReference type="GO" id="GO:0016020">
    <property type="term" value="C:membrane"/>
    <property type="evidence" value="ECO:0007669"/>
    <property type="project" value="InterPro"/>
</dbReference>
<name>Q025Z8_SOLUE</name>
<keyword evidence="5" id="KW-0808">Transferase</keyword>
<reference evidence="5" key="1">
    <citation type="submission" date="2006-10" db="EMBL/GenBank/DDBJ databases">
        <title>Complete sequence of Solibacter usitatus Ellin6076.</title>
        <authorList>
            <consortium name="US DOE Joint Genome Institute"/>
            <person name="Copeland A."/>
            <person name="Lucas S."/>
            <person name="Lapidus A."/>
            <person name="Barry K."/>
            <person name="Detter J.C."/>
            <person name="Glavina del Rio T."/>
            <person name="Hammon N."/>
            <person name="Israni S."/>
            <person name="Dalin E."/>
            <person name="Tice H."/>
            <person name="Pitluck S."/>
            <person name="Thompson L.S."/>
            <person name="Brettin T."/>
            <person name="Bruce D."/>
            <person name="Han C."/>
            <person name="Tapia R."/>
            <person name="Gilna P."/>
            <person name="Schmutz J."/>
            <person name="Larimer F."/>
            <person name="Land M."/>
            <person name="Hauser L."/>
            <person name="Kyrpides N."/>
            <person name="Mikhailova N."/>
            <person name="Janssen P.H."/>
            <person name="Kuske C.R."/>
            <person name="Richardson P."/>
        </authorList>
    </citation>
    <scope>NUCLEOTIDE SEQUENCE</scope>
    <source>
        <strain evidence="5">Ellin6076</strain>
    </source>
</reference>
<dbReference type="STRING" id="234267.Acid_2181"/>
<dbReference type="EC" id="2.7.13.3" evidence="2"/>
<dbReference type="InterPro" id="IPR003594">
    <property type="entry name" value="HATPase_dom"/>
</dbReference>
<accession>Q025Z8</accession>
<dbReference type="eggNOG" id="COG2972">
    <property type="taxonomic scope" value="Bacteria"/>
</dbReference>
<feature type="transmembrane region" description="Helical" evidence="3">
    <location>
        <begin position="75"/>
        <end position="101"/>
    </location>
</feature>
<dbReference type="SUPFAM" id="SSF55874">
    <property type="entry name" value="ATPase domain of HSP90 chaperone/DNA topoisomerase II/histidine kinase"/>
    <property type="match status" value="1"/>
</dbReference>
<evidence type="ECO:0000256" key="1">
    <source>
        <dbReference type="ARBA" id="ARBA00000085"/>
    </source>
</evidence>
<keyword evidence="3" id="KW-0472">Membrane</keyword>
<dbReference type="PROSITE" id="PS50109">
    <property type="entry name" value="HIS_KIN"/>
    <property type="match status" value="1"/>
</dbReference>
<evidence type="ECO:0000256" key="2">
    <source>
        <dbReference type="ARBA" id="ARBA00012438"/>
    </source>
</evidence>
<dbReference type="InterPro" id="IPR010559">
    <property type="entry name" value="Sig_transdc_His_kin_internal"/>
</dbReference>
<dbReference type="PRINTS" id="PR00344">
    <property type="entry name" value="BCTRLSENSOR"/>
</dbReference>
<feature type="transmembrane region" description="Helical" evidence="3">
    <location>
        <begin position="43"/>
        <end position="63"/>
    </location>
</feature>
<comment type="catalytic activity">
    <reaction evidence="1">
        <text>ATP + protein L-histidine = ADP + protein N-phospho-L-histidine.</text>
        <dbReference type="EC" id="2.7.13.3"/>
    </reaction>
</comment>
<dbReference type="KEGG" id="sus:Acid_2181"/>
<dbReference type="GO" id="GO:0000155">
    <property type="term" value="F:phosphorelay sensor kinase activity"/>
    <property type="evidence" value="ECO:0007669"/>
    <property type="project" value="InterPro"/>
</dbReference>
<dbReference type="InterPro" id="IPR004358">
    <property type="entry name" value="Sig_transdc_His_kin-like_C"/>
</dbReference>
<evidence type="ECO:0000313" key="5">
    <source>
        <dbReference type="EMBL" id="ABJ83171.1"/>
    </source>
</evidence>
<dbReference type="Pfam" id="PF06580">
    <property type="entry name" value="His_kinase"/>
    <property type="match status" value="1"/>
</dbReference>
<keyword evidence="3" id="KW-0812">Transmembrane</keyword>
<keyword evidence="3" id="KW-1133">Transmembrane helix</keyword>
<protein>
    <recommendedName>
        <fullName evidence="2">histidine kinase</fullName>
        <ecNumber evidence="2">2.7.13.3</ecNumber>
    </recommendedName>
</protein>
<dbReference type="SMART" id="SM00387">
    <property type="entry name" value="HATPase_c"/>
    <property type="match status" value="1"/>
</dbReference>
<gene>
    <name evidence="5" type="ordered locus">Acid_2181</name>
</gene>
<dbReference type="AlphaFoldDB" id="Q025Z8"/>
<keyword evidence="5" id="KW-0418">Kinase</keyword>
<dbReference type="Gene3D" id="3.30.565.10">
    <property type="entry name" value="Histidine kinase-like ATPase, C-terminal domain"/>
    <property type="match status" value="1"/>
</dbReference>
<sequence>MLESYFPLLVKLGAMASIASVLARSNSFKSLLMQETRTLNQRVALSLWLSSAFAASVAVRVFSKSYPAADLGLEGALIAGILGGYVTGLFSGVLISVPAMLNPSGAQLLTMPLLAAVGVLGGVLRDLAPSPEEIWRFTPFFDLNVYRFFKESRNHRRTAFHLEFSAGILAAEFLRQRLDGFFSGRIFSLTPEGTHPQPWTLAAIYASTLFAVAIPLKIWNNTRNEKKLEEQERLLAEARLAALTSQINPHFLFNTLNSVSSLIRTDPNQARVMVVRLSKVLRRLLRQHEHFSPLRDELSFIEDYLAIEVVRFGEKLRFERDVAEDTLDMLVPSMLLQPLVENSIKHGLSTKVEGGTIRIRTYRTENRLHLMVEDDGVGIPDEKLATLLDRGIGVNNVHERLRVLFGNEYRMWIESQPGNGVRIQIEVPELQTAVTV</sequence>
<dbReference type="HOGENOM" id="CLU_020473_1_1_0"/>
<feature type="transmembrane region" description="Helical" evidence="3">
    <location>
        <begin position="6"/>
        <end position="23"/>
    </location>
</feature>